<accession>A0AAD8XCG1</accession>
<gene>
    <name evidence="1" type="ORF">BDZ83DRAFT_654962</name>
</gene>
<reference evidence="1" key="1">
    <citation type="submission" date="2021-12" db="EMBL/GenBank/DDBJ databases">
        <title>Comparative genomics, transcriptomics and evolutionary studies reveal genomic signatures of adaptation to plant cell wall in hemibiotrophic fungi.</title>
        <authorList>
            <consortium name="DOE Joint Genome Institute"/>
            <person name="Baroncelli R."/>
            <person name="Diaz J.F."/>
            <person name="Benocci T."/>
            <person name="Peng M."/>
            <person name="Battaglia E."/>
            <person name="Haridas S."/>
            <person name="Andreopoulos W."/>
            <person name="Labutti K."/>
            <person name="Pangilinan J."/>
            <person name="Floch G.L."/>
            <person name="Makela M.R."/>
            <person name="Henrissat B."/>
            <person name="Grigoriev I.V."/>
            <person name="Crouch J.A."/>
            <person name="De Vries R.P."/>
            <person name="Sukno S.A."/>
            <person name="Thon M.R."/>
        </authorList>
    </citation>
    <scope>NUCLEOTIDE SEQUENCE</scope>
    <source>
        <strain evidence="1">CBS 112980</strain>
    </source>
</reference>
<dbReference type="AlphaFoldDB" id="A0AAD8XCG1"/>
<name>A0AAD8XCG1_GLOAC</name>
<protein>
    <submittedName>
        <fullName evidence="1">Uncharacterized protein</fullName>
    </submittedName>
</protein>
<keyword evidence="2" id="KW-1185">Reference proteome</keyword>
<sequence length="146" mass="15743">MAQCTFALLRRIIIDASVKWHGPQIPFASSNAGDKVIKAEEKPELGLSDGLWHEAGAKDGSGLSADGGDEEVISKQERLAVRLVRPDDWGRTTGYAIVVNGTPWEEYSEAGSRFGTTTPSVGWESVSVPVSLLTILSEKAFEKLVV</sequence>
<organism evidence="1 2">
    <name type="scientific">Glomerella acutata</name>
    <name type="common">Colletotrichum acutatum</name>
    <dbReference type="NCBI Taxonomy" id="27357"/>
    <lineage>
        <taxon>Eukaryota</taxon>
        <taxon>Fungi</taxon>
        <taxon>Dikarya</taxon>
        <taxon>Ascomycota</taxon>
        <taxon>Pezizomycotina</taxon>
        <taxon>Sordariomycetes</taxon>
        <taxon>Hypocreomycetidae</taxon>
        <taxon>Glomerellales</taxon>
        <taxon>Glomerellaceae</taxon>
        <taxon>Colletotrichum</taxon>
        <taxon>Colletotrichum acutatum species complex</taxon>
    </lineage>
</organism>
<proteinExistence type="predicted"/>
<dbReference type="RefSeq" id="XP_060361256.1">
    <property type="nucleotide sequence ID" value="XM_060510766.1"/>
</dbReference>
<comment type="caution">
    <text evidence="1">The sequence shown here is derived from an EMBL/GenBank/DDBJ whole genome shotgun (WGS) entry which is preliminary data.</text>
</comment>
<evidence type="ECO:0000313" key="2">
    <source>
        <dbReference type="Proteomes" id="UP001244207"/>
    </source>
</evidence>
<dbReference type="Proteomes" id="UP001244207">
    <property type="component" value="Unassembled WGS sequence"/>
</dbReference>
<dbReference type="GeneID" id="85394665"/>
<evidence type="ECO:0000313" key="1">
    <source>
        <dbReference type="EMBL" id="KAK1718756.1"/>
    </source>
</evidence>
<dbReference type="EMBL" id="JAHMHS010000100">
    <property type="protein sequence ID" value="KAK1718756.1"/>
    <property type="molecule type" value="Genomic_DNA"/>
</dbReference>